<accession>A0ABW3D016</accession>
<evidence type="ECO:0000313" key="2">
    <source>
        <dbReference type="Proteomes" id="UP001596978"/>
    </source>
</evidence>
<evidence type="ECO:0000313" key="1">
    <source>
        <dbReference type="EMBL" id="MFD0863185.1"/>
    </source>
</evidence>
<proteinExistence type="predicted"/>
<comment type="caution">
    <text evidence="1">The sequence shown here is derived from an EMBL/GenBank/DDBJ whole genome shotgun (WGS) entry which is preliminary data.</text>
</comment>
<organism evidence="1 2">
    <name type="scientific">Sungkyunkwania multivorans</name>
    <dbReference type="NCBI Taxonomy" id="1173618"/>
    <lineage>
        <taxon>Bacteria</taxon>
        <taxon>Pseudomonadati</taxon>
        <taxon>Bacteroidota</taxon>
        <taxon>Flavobacteriia</taxon>
        <taxon>Flavobacteriales</taxon>
        <taxon>Flavobacteriaceae</taxon>
        <taxon>Sungkyunkwania</taxon>
    </lineage>
</organism>
<reference evidence="2" key="1">
    <citation type="journal article" date="2019" name="Int. J. Syst. Evol. Microbiol.">
        <title>The Global Catalogue of Microorganisms (GCM) 10K type strain sequencing project: providing services to taxonomists for standard genome sequencing and annotation.</title>
        <authorList>
            <consortium name="The Broad Institute Genomics Platform"/>
            <consortium name="The Broad Institute Genome Sequencing Center for Infectious Disease"/>
            <person name="Wu L."/>
            <person name="Ma J."/>
        </authorList>
    </citation>
    <scope>NUCLEOTIDE SEQUENCE [LARGE SCALE GENOMIC DNA]</scope>
    <source>
        <strain evidence="2">CCUG 62952</strain>
    </source>
</reference>
<protein>
    <submittedName>
        <fullName evidence="1">DUF2007 domain-containing protein</fullName>
    </submittedName>
</protein>
<dbReference type="RefSeq" id="WP_386408999.1">
    <property type="nucleotide sequence ID" value="NZ_JBHTJH010000017.1"/>
</dbReference>
<name>A0ABW3D016_9FLAO</name>
<dbReference type="Proteomes" id="UP001596978">
    <property type="component" value="Unassembled WGS sequence"/>
</dbReference>
<sequence length="80" mass="9085">MKNFVVIATYTYPFEYAVLKTLLASEDIRFIFENETMVQVSPFYSNALGGIHLKVHPNDVAAAMAIIDRLNTDFFPLQIV</sequence>
<dbReference type="EMBL" id="JBHTJH010000017">
    <property type="protein sequence ID" value="MFD0863185.1"/>
    <property type="molecule type" value="Genomic_DNA"/>
</dbReference>
<keyword evidence="2" id="KW-1185">Reference proteome</keyword>
<gene>
    <name evidence="1" type="ORF">ACFQ1M_13305</name>
</gene>